<evidence type="ECO:0000256" key="1">
    <source>
        <dbReference type="ARBA" id="ARBA00004370"/>
    </source>
</evidence>
<dbReference type="InterPro" id="IPR056794">
    <property type="entry name" value="PATL1-6_C_GOLD"/>
</dbReference>
<evidence type="ECO:0000313" key="7">
    <source>
        <dbReference type="Proteomes" id="UP000593562"/>
    </source>
</evidence>
<dbReference type="InterPro" id="IPR036273">
    <property type="entry name" value="CRAL/TRIO_N_dom_sf"/>
</dbReference>
<dbReference type="PANTHER" id="PTHR45932:SF3">
    <property type="entry name" value="PATELLIN-4-LIKE"/>
    <property type="match status" value="1"/>
</dbReference>
<evidence type="ECO:0000256" key="3">
    <source>
        <dbReference type="ARBA" id="ARBA00023136"/>
    </source>
</evidence>
<dbReference type="InterPro" id="IPR036865">
    <property type="entry name" value="CRAL-TRIO_dom_sf"/>
</dbReference>
<gene>
    <name evidence="6" type="ORF">HS088_TW12G00140</name>
</gene>
<dbReference type="SMART" id="SM00516">
    <property type="entry name" value="SEC14"/>
    <property type="match status" value="1"/>
</dbReference>
<organism evidence="6 7">
    <name type="scientific">Tripterygium wilfordii</name>
    <name type="common">Thunder God vine</name>
    <dbReference type="NCBI Taxonomy" id="458696"/>
    <lineage>
        <taxon>Eukaryota</taxon>
        <taxon>Viridiplantae</taxon>
        <taxon>Streptophyta</taxon>
        <taxon>Embryophyta</taxon>
        <taxon>Tracheophyta</taxon>
        <taxon>Spermatophyta</taxon>
        <taxon>Magnoliopsida</taxon>
        <taxon>eudicotyledons</taxon>
        <taxon>Gunneridae</taxon>
        <taxon>Pentapetalae</taxon>
        <taxon>rosids</taxon>
        <taxon>fabids</taxon>
        <taxon>Celastrales</taxon>
        <taxon>Celastraceae</taxon>
        <taxon>Tripterygium</taxon>
    </lineage>
</organism>
<dbReference type="InParanoid" id="A0A7J7CXZ6"/>
<name>A0A7J7CXZ6_TRIWF</name>
<feature type="region of interest" description="Disordered" evidence="4">
    <location>
        <begin position="1"/>
        <end position="51"/>
    </location>
</feature>
<dbReference type="SUPFAM" id="SSF52087">
    <property type="entry name" value="CRAL/TRIO domain"/>
    <property type="match status" value="1"/>
</dbReference>
<evidence type="ECO:0000256" key="2">
    <source>
        <dbReference type="ARBA" id="ARBA00022448"/>
    </source>
</evidence>
<proteinExistence type="predicted"/>
<dbReference type="SMART" id="SM01100">
    <property type="entry name" value="CRAL_TRIO_N"/>
    <property type="match status" value="1"/>
</dbReference>
<dbReference type="CDD" id="cd00170">
    <property type="entry name" value="SEC14"/>
    <property type="match status" value="1"/>
</dbReference>
<dbReference type="PRINTS" id="PR00180">
    <property type="entry name" value="CRETINALDHBP"/>
</dbReference>
<dbReference type="PANTHER" id="PTHR45932">
    <property type="entry name" value="PATELLIN-1"/>
    <property type="match status" value="1"/>
</dbReference>
<dbReference type="Gene3D" id="3.40.525.10">
    <property type="entry name" value="CRAL-TRIO lipid binding domain"/>
    <property type="match status" value="1"/>
</dbReference>
<dbReference type="GO" id="GO:0016020">
    <property type="term" value="C:membrane"/>
    <property type="evidence" value="ECO:0007669"/>
    <property type="project" value="UniProtKB-SubCell"/>
</dbReference>
<dbReference type="GO" id="GO:0008289">
    <property type="term" value="F:lipid binding"/>
    <property type="evidence" value="ECO:0007669"/>
    <property type="project" value="InterPro"/>
</dbReference>
<reference evidence="6 7" key="1">
    <citation type="journal article" date="2020" name="Nat. Commun.">
        <title>Genome of Tripterygium wilfordii and identification of cytochrome P450 involved in triptolide biosynthesis.</title>
        <authorList>
            <person name="Tu L."/>
            <person name="Su P."/>
            <person name="Zhang Z."/>
            <person name="Gao L."/>
            <person name="Wang J."/>
            <person name="Hu T."/>
            <person name="Zhou J."/>
            <person name="Zhang Y."/>
            <person name="Zhao Y."/>
            <person name="Liu Y."/>
            <person name="Song Y."/>
            <person name="Tong Y."/>
            <person name="Lu Y."/>
            <person name="Yang J."/>
            <person name="Xu C."/>
            <person name="Jia M."/>
            <person name="Peters R.J."/>
            <person name="Huang L."/>
            <person name="Gao W."/>
        </authorList>
    </citation>
    <scope>NUCLEOTIDE SEQUENCE [LARGE SCALE GENOMIC DNA]</scope>
    <source>
        <strain evidence="7">cv. XIE 37</strain>
        <tissue evidence="6">Leaf</tissue>
    </source>
</reference>
<dbReference type="AlphaFoldDB" id="A0A7J7CXZ6"/>
<evidence type="ECO:0000256" key="4">
    <source>
        <dbReference type="SAM" id="MobiDB-lite"/>
    </source>
</evidence>
<dbReference type="PROSITE" id="PS50191">
    <property type="entry name" value="CRAL_TRIO"/>
    <property type="match status" value="1"/>
</dbReference>
<evidence type="ECO:0000259" key="5">
    <source>
        <dbReference type="PROSITE" id="PS50191"/>
    </source>
</evidence>
<accession>A0A7J7CXZ6</accession>
<comment type="subcellular location">
    <subcellularLocation>
        <location evidence="1">Membrane</location>
    </subcellularLocation>
</comment>
<dbReference type="Proteomes" id="UP000593562">
    <property type="component" value="Unassembled WGS sequence"/>
</dbReference>
<feature type="compositionally biased region" description="Polar residues" evidence="4">
    <location>
        <begin position="37"/>
        <end position="51"/>
    </location>
</feature>
<dbReference type="InterPro" id="IPR001251">
    <property type="entry name" value="CRAL-TRIO_dom"/>
</dbReference>
<dbReference type="InterPro" id="IPR011074">
    <property type="entry name" value="CRAL/TRIO_N_dom"/>
</dbReference>
<evidence type="ECO:0000313" key="6">
    <source>
        <dbReference type="EMBL" id="KAF5738944.1"/>
    </source>
</evidence>
<dbReference type="InterPro" id="IPR044834">
    <property type="entry name" value="PATL"/>
</dbReference>
<dbReference type="Pfam" id="PF25099">
    <property type="entry name" value="GOLD_PATL1_C"/>
    <property type="match status" value="1"/>
</dbReference>
<feature type="domain" description="CRAL-TRIO" evidence="5">
    <location>
        <begin position="167"/>
        <end position="342"/>
    </location>
</feature>
<keyword evidence="7" id="KW-1185">Reference proteome</keyword>
<dbReference type="EMBL" id="JAAARO010000012">
    <property type="protein sequence ID" value="KAF5738944.1"/>
    <property type="molecule type" value="Genomic_DNA"/>
</dbReference>
<keyword evidence="3" id="KW-0472">Membrane</keyword>
<comment type="caution">
    <text evidence="6">The sequence shown here is derived from an EMBL/GenBank/DDBJ whole genome shotgun (WGS) entry which is preliminary data.</text>
</comment>
<keyword evidence="2" id="KW-0813">Transport</keyword>
<dbReference type="Pfam" id="PF00650">
    <property type="entry name" value="CRAL_TRIO"/>
    <property type="match status" value="1"/>
</dbReference>
<dbReference type="SUPFAM" id="SSF46938">
    <property type="entry name" value="CRAL/TRIO N-terminal domain"/>
    <property type="match status" value="1"/>
</dbReference>
<protein>
    <submittedName>
        <fullName evidence="6">Sec14p-like phosphatidylinositol transfer family protein putative isoform 1</fullName>
    </submittedName>
</protein>
<feature type="compositionally biased region" description="Basic and acidic residues" evidence="4">
    <location>
        <begin position="1"/>
        <end position="36"/>
    </location>
</feature>
<sequence>MEGKIEKSQTANVDERIHDMEMVQDKSQETNEKENNTHIAQQTQQELHIEPTSQEDVVLASSVEMKRKKKKALLEFRCRVEDSILGNYLLGKPCKNLSTKEKSKLRDQLKEITLWGVPLLPSKCHEGTDILLLKFLKAKDFKVHEAFEMLRKTLEWRKEYNTDSILEEDLDPDIEKVMFMDTQDRQGHPLYYNIYGALKDKKLYKKLFGTEEKCERFLRLRVQFMELGIKKLNFKAGGPDSIVQITDLKNSPGPGMKELRSISKKALIVLQDNYPELIHKNILINVPFWYYASHTLTSRLITQRANSKFVFARPSKVTKTLLKYISPENLPVEYGGLKRENDEDFFPEDKASELIIRKSSAGCIQIPVTEVGITMVWDVTLVGWDVSYKEVFVPDDEGSYTVHFQNDKEKKMGESIRNSFYINEPGKIVVTIDNASFKKKRVFYRYKAKPTLPMYIFIKE</sequence>
<dbReference type="OrthoDB" id="75724at2759"/>
<dbReference type="Pfam" id="PF03765">
    <property type="entry name" value="CRAL_TRIO_N"/>
    <property type="match status" value="1"/>
</dbReference>